<gene>
    <name evidence="1" type="ORF">DU508_05455</name>
</gene>
<dbReference type="Proteomes" id="UP000253961">
    <property type="component" value="Unassembled WGS sequence"/>
</dbReference>
<keyword evidence="2" id="KW-1185">Reference proteome</keyword>
<proteinExistence type="predicted"/>
<sequence length="74" mass="8272">MHTKNNKKMWFGTFLDADGDFFDTTHFPNSTPNYPFLGAGCYLILGNVVEDFGFPSIEVQKFAKLPIADNPVIA</sequence>
<name>A0A369Q2W7_9SPHI</name>
<dbReference type="EMBL" id="QPKV01000003">
    <property type="protein sequence ID" value="RDC56658.1"/>
    <property type="molecule type" value="Genomic_DNA"/>
</dbReference>
<reference evidence="1 2" key="1">
    <citation type="submission" date="2018-07" db="EMBL/GenBank/DDBJ databases">
        <title>Pedobacter sp. nov., isolated from soil.</title>
        <authorList>
            <person name="Zhou L.Y."/>
            <person name="Du Z.J."/>
        </authorList>
    </citation>
    <scope>NUCLEOTIDE SEQUENCE [LARGE SCALE GENOMIC DNA]</scope>
    <source>
        <strain evidence="1 2">JDX94</strain>
    </source>
</reference>
<accession>A0A369Q2W7</accession>
<dbReference type="OrthoDB" id="9803237at2"/>
<protein>
    <submittedName>
        <fullName evidence="1">Uncharacterized protein</fullName>
    </submittedName>
</protein>
<evidence type="ECO:0000313" key="1">
    <source>
        <dbReference type="EMBL" id="RDC56658.1"/>
    </source>
</evidence>
<organism evidence="1 2">
    <name type="scientific">Pedobacter chinensis</name>
    <dbReference type="NCBI Taxonomy" id="2282421"/>
    <lineage>
        <taxon>Bacteria</taxon>
        <taxon>Pseudomonadati</taxon>
        <taxon>Bacteroidota</taxon>
        <taxon>Sphingobacteriia</taxon>
        <taxon>Sphingobacteriales</taxon>
        <taxon>Sphingobacteriaceae</taxon>
        <taxon>Pedobacter</taxon>
    </lineage>
</organism>
<dbReference type="RefSeq" id="WP_115401847.1">
    <property type="nucleotide sequence ID" value="NZ_QPKV01000003.1"/>
</dbReference>
<dbReference type="AlphaFoldDB" id="A0A369Q2W7"/>
<comment type="caution">
    <text evidence="1">The sequence shown here is derived from an EMBL/GenBank/DDBJ whole genome shotgun (WGS) entry which is preliminary data.</text>
</comment>
<evidence type="ECO:0000313" key="2">
    <source>
        <dbReference type="Proteomes" id="UP000253961"/>
    </source>
</evidence>